<keyword evidence="2 3" id="KW-0694">RNA-binding</keyword>
<dbReference type="InterPro" id="IPR000037">
    <property type="entry name" value="SsrA-bd_prot"/>
</dbReference>
<dbReference type="InterPro" id="IPR023620">
    <property type="entry name" value="SmpB"/>
</dbReference>
<gene>
    <name evidence="3 4" type="primary">smpB</name>
    <name evidence="4" type="ORF">Pcatena_14980</name>
</gene>
<dbReference type="NCBIfam" id="TIGR00086">
    <property type="entry name" value="smpB"/>
    <property type="match status" value="1"/>
</dbReference>
<dbReference type="AlphaFoldDB" id="A0A3G9JZH1"/>
<name>A0A3G9JZH1_9ACTN</name>
<dbReference type="GO" id="GO:0003723">
    <property type="term" value="F:RNA binding"/>
    <property type="evidence" value="ECO:0007669"/>
    <property type="project" value="UniProtKB-UniRule"/>
</dbReference>
<dbReference type="CDD" id="cd09294">
    <property type="entry name" value="SmpB"/>
    <property type="match status" value="1"/>
</dbReference>
<dbReference type="NCBIfam" id="NF003843">
    <property type="entry name" value="PRK05422.1"/>
    <property type="match status" value="1"/>
</dbReference>
<protein>
    <recommendedName>
        <fullName evidence="3">SsrA-binding protein</fullName>
    </recommendedName>
    <alternativeName>
        <fullName evidence="3">Small protein B</fullName>
    </alternativeName>
</protein>
<evidence type="ECO:0000256" key="2">
    <source>
        <dbReference type="ARBA" id="ARBA00022884"/>
    </source>
</evidence>
<accession>A0A3G9JZH1</accession>
<evidence type="ECO:0000313" key="5">
    <source>
        <dbReference type="Proteomes" id="UP000273154"/>
    </source>
</evidence>
<evidence type="ECO:0000256" key="3">
    <source>
        <dbReference type="HAMAP-Rule" id="MF_00023"/>
    </source>
</evidence>
<dbReference type="HAMAP" id="MF_00023">
    <property type="entry name" value="SmpB"/>
    <property type="match status" value="1"/>
</dbReference>
<comment type="similarity">
    <text evidence="3">Belongs to the SmpB family.</text>
</comment>
<dbReference type="KEGG" id="pcat:Pcatena_14980"/>
<dbReference type="GO" id="GO:0070930">
    <property type="term" value="P:trans-translation-dependent protein tagging"/>
    <property type="evidence" value="ECO:0007669"/>
    <property type="project" value="TreeGrafter"/>
</dbReference>
<dbReference type="Pfam" id="PF01668">
    <property type="entry name" value="SmpB"/>
    <property type="match status" value="1"/>
</dbReference>
<dbReference type="EMBL" id="AP019367">
    <property type="protein sequence ID" value="BBH50911.1"/>
    <property type="molecule type" value="Genomic_DNA"/>
</dbReference>
<dbReference type="SUPFAM" id="SSF74982">
    <property type="entry name" value="Small protein B (SmpB)"/>
    <property type="match status" value="1"/>
</dbReference>
<dbReference type="PANTHER" id="PTHR30308:SF2">
    <property type="entry name" value="SSRA-BINDING PROTEIN"/>
    <property type="match status" value="1"/>
</dbReference>
<dbReference type="GO" id="GO:0070929">
    <property type="term" value="P:trans-translation"/>
    <property type="evidence" value="ECO:0007669"/>
    <property type="project" value="UniProtKB-UniRule"/>
</dbReference>
<keyword evidence="1 3" id="KW-0963">Cytoplasm</keyword>
<sequence length="160" mass="18622">MAMPMPKKRERRSIAKNRSARHEYAIEETFEAGLVLKGTEVRSLRERACQITDSFCLIRNGECWLHGVHIPPFSHGTIFNVDSDRKRKLLLHRKQIDYLDGKLRTKGMALVPLELVFDDHNRVKVVIGLGRGKKLYDKRADMAKRDTDREIARALKERNR</sequence>
<keyword evidence="5" id="KW-1185">Reference proteome</keyword>
<dbReference type="PANTHER" id="PTHR30308">
    <property type="entry name" value="TMRNA-BINDING COMPONENT OF TRANS-TRANSLATION TAGGING COMPLEX"/>
    <property type="match status" value="1"/>
</dbReference>
<dbReference type="Gene3D" id="2.40.280.10">
    <property type="match status" value="1"/>
</dbReference>
<evidence type="ECO:0000313" key="4">
    <source>
        <dbReference type="EMBL" id="BBH50911.1"/>
    </source>
</evidence>
<proteinExistence type="inferred from homology"/>
<comment type="subcellular location">
    <subcellularLocation>
        <location evidence="3">Cytoplasm</location>
    </subcellularLocation>
    <text evidence="3">The tmRNA-SmpB complex associates with stalled 70S ribosomes.</text>
</comment>
<dbReference type="Proteomes" id="UP000273154">
    <property type="component" value="Chromosome"/>
</dbReference>
<reference evidence="5" key="1">
    <citation type="submission" date="2018-11" db="EMBL/GenBank/DDBJ databases">
        <title>Comparative genomics of Parolsenella catena and Libanicoccus massiliensis: Reclassification of Libanicoccus massiliensis as Parolsenella massiliensis comb. nov.</title>
        <authorList>
            <person name="Sakamoto M."/>
            <person name="Ikeyama N."/>
            <person name="Murakami T."/>
            <person name="Mori H."/>
            <person name="Yuki M."/>
            <person name="Ohkuma M."/>
        </authorList>
    </citation>
    <scope>NUCLEOTIDE SEQUENCE [LARGE SCALE GENOMIC DNA]</scope>
    <source>
        <strain evidence="5">JCM 31932</strain>
    </source>
</reference>
<dbReference type="GO" id="GO:0005829">
    <property type="term" value="C:cytosol"/>
    <property type="evidence" value="ECO:0007669"/>
    <property type="project" value="TreeGrafter"/>
</dbReference>
<organism evidence="4 5">
    <name type="scientific">Parolsenella catena</name>
    <dbReference type="NCBI Taxonomy" id="2003188"/>
    <lineage>
        <taxon>Bacteria</taxon>
        <taxon>Bacillati</taxon>
        <taxon>Actinomycetota</taxon>
        <taxon>Coriobacteriia</taxon>
        <taxon>Coriobacteriales</taxon>
        <taxon>Atopobiaceae</taxon>
        <taxon>Parolsenella</taxon>
    </lineage>
</organism>
<comment type="function">
    <text evidence="3">Required for rescue of stalled ribosomes mediated by trans-translation. Binds to transfer-messenger RNA (tmRNA), required for stable association of tmRNA with ribosomes. tmRNA and SmpB together mimic tRNA shape, replacing the anticodon stem-loop with SmpB. tmRNA is encoded by the ssrA gene; the 2 termini fold to resemble tRNA(Ala) and it encodes a 'tag peptide', a short internal open reading frame. During trans-translation Ala-aminoacylated tmRNA acts like a tRNA, entering the A-site of stalled ribosomes, displacing the stalled mRNA. The ribosome then switches to translate the ORF on the tmRNA; the nascent peptide is terminated with the 'tag peptide' encoded by the tmRNA and targeted for degradation. The ribosome is freed to recommence translation, which seems to be the essential function of trans-translation.</text>
</comment>
<evidence type="ECO:0000256" key="1">
    <source>
        <dbReference type="ARBA" id="ARBA00022490"/>
    </source>
</evidence>